<sequence>MDALTLARWQFGITTIYHFFFVPLTLGLSLLIAIMETVYVRTGNETYKKMAQFWGRLFLINFAMGVATGIVQEFQFGMNWSSYSRFVGDIFGAPLAIEALLAFFLESTFLGMWIFGWDKLPRGLHLLTIWLVVFGSNLSALWILIANSFMQQPVGFTLRNGRAEMTNFFALLTNPNVWVQFPHVLTAGICTASFFVIGISAYKLLKRKGDLDLFRHSAQIGIISAVIASILVAMVGHTQAQHMVQSQPMKMAAAEALWNSEDPASFSIFTIGNEKNRKDVFAIRIPDLLSILSYNTAEGQVQGINELQAQYVKQYGPGNYVPPVGVTYWSFRLMVGSGMVMILLSLLALFFLWKRSFEKVRWFLWILPFAMVLPYLANAMGWIMTEIGRQPWIVFGLLRTSDAVSPTVNVGSVLASLIIFTLLYGALAIADIYLLAKYVRTETPVVEEAAEDTLLAGAY</sequence>
<feature type="transmembrane region" description="Helical" evidence="12">
    <location>
        <begin position="53"/>
        <end position="71"/>
    </location>
</feature>
<comment type="subcellular location">
    <subcellularLocation>
        <location evidence="1">Cell membrane</location>
        <topology evidence="1">Multi-pass membrane protein</topology>
    </subcellularLocation>
</comment>
<evidence type="ECO:0000313" key="14">
    <source>
        <dbReference type="Proteomes" id="UP000287352"/>
    </source>
</evidence>
<keyword evidence="10 12" id="KW-0408">Iron</keyword>
<dbReference type="GO" id="GO:0070069">
    <property type="term" value="C:cytochrome complex"/>
    <property type="evidence" value="ECO:0007669"/>
    <property type="project" value="UniProtKB-UniRule"/>
</dbReference>
<evidence type="ECO:0000256" key="6">
    <source>
        <dbReference type="ARBA" id="ARBA00022692"/>
    </source>
</evidence>
<proteinExistence type="inferred from homology"/>
<keyword evidence="5 12" id="KW-0349">Heme</keyword>
<dbReference type="InterPro" id="IPR002585">
    <property type="entry name" value="Cyt-d_ubiquinol_oxidase_su_1"/>
</dbReference>
<feature type="transmembrane region" description="Helical" evidence="12">
    <location>
        <begin position="362"/>
        <end position="384"/>
    </location>
</feature>
<keyword evidence="4 12" id="KW-1003">Cell membrane</keyword>
<evidence type="ECO:0000256" key="7">
    <source>
        <dbReference type="ARBA" id="ARBA00022723"/>
    </source>
</evidence>
<dbReference type="GO" id="GO:0016682">
    <property type="term" value="F:oxidoreductase activity, acting on diphenols and related substances as donors, oxygen as acceptor"/>
    <property type="evidence" value="ECO:0007669"/>
    <property type="project" value="TreeGrafter"/>
</dbReference>
<comment type="similarity">
    <text evidence="2 12">Belongs to the cytochrome ubiquinol oxidase subunit 1 family.</text>
</comment>
<gene>
    <name evidence="13" type="ORF">KTT_33510</name>
</gene>
<keyword evidence="6 12" id="KW-0812">Transmembrane</keyword>
<evidence type="ECO:0000256" key="9">
    <source>
        <dbReference type="ARBA" id="ARBA00022989"/>
    </source>
</evidence>
<dbReference type="PIRSF" id="PIRSF006446">
    <property type="entry name" value="Cyt_quinol_oxidase_1"/>
    <property type="match status" value="1"/>
</dbReference>
<feature type="transmembrane region" description="Helical" evidence="12">
    <location>
        <begin position="217"/>
        <end position="236"/>
    </location>
</feature>
<dbReference type="GO" id="GO:0020037">
    <property type="term" value="F:heme binding"/>
    <property type="evidence" value="ECO:0007669"/>
    <property type="project" value="TreeGrafter"/>
</dbReference>
<dbReference type="GO" id="GO:0046872">
    <property type="term" value="F:metal ion binding"/>
    <property type="evidence" value="ECO:0007669"/>
    <property type="project" value="UniProtKB-UniRule"/>
</dbReference>
<accession>A0A402A346</accession>
<protein>
    <submittedName>
        <fullName evidence="13">Cytochrome ubiquinol oxidase subunit I</fullName>
    </submittedName>
</protein>
<dbReference type="GO" id="GO:0009055">
    <property type="term" value="F:electron transfer activity"/>
    <property type="evidence" value="ECO:0007669"/>
    <property type="project" value="UniProtKB-UniRule"/>
</dbReference>
<evidence type="ECO:0000256" key="8">
    <source>
        <dbReference type="ARBA" id="ARBA00022982"/>
    </source>
</evidence>
<dbReference type="PANTHER" id="PTHR30365:SF15">
    <property type="entry name" value="CYTOCHROME BD UBIQUINOL OXIDASE SUBUNIT 1"/>
    <property type="match status" value="1"/>
</dbReference>
<dbReference type="GO" id="GO:0019646">
    <property type="term" value="P:aerobic electron transport chain"/>
    <property type="evidence" value="ECO:0007669"/>
    <property type="project" value="InterPro"/>
</dbReference>
<dbReference type="RefSeq" id="WP_126581013.1">
    <property type="nucleotide sequence ID" value="NZ_BIFR01000001.1"/>
</dbReference>
<dbReference type="AlphaFoldDB" id="A0A402A346"/>
<dbReference type="EMBL" id="BIFR01000001">
    <property type="protein sequence ID" value="GCE13492.1"/>
    <property type="molecule type" value="Genomic_DNA"/>
</dbReference>
<feature type="transmembrane region" description="Helical" evidence="12">
    <location>
        <begin position="329"/>
        <end position="353"/>
    </location>
</feature>
<feature type="transmembrane region" description="Helical" evidence="12">
    <location>
        <begin position="127"/>
        <end position="150"/>
    </location>
</feature>
<evidence type="ECO:0000256" key="4">
    <source>
        <dbReference type="ARBA" id="ARBA00022475"/>
    </source>
</evidence>
<keyword evidence="11 12" id="KW-0472">Membrane</keyword>
<keyword evidence="8 12" id="KW-0249">Electron transport</keyword>
<feature type="transmembrane region" description="Helical" evidence="12">
    <location>
        <begin position="184"/>
        <end position="205"/>
    </location>
</feature>
<dbReference type="Proteomes" id="UP000287352">
    <property type="component" value="Unassembled WGS sequence"/>
</dbReference>
<evidence type="ECO:0000313" key="13">
    <source>
        <dbReference type="EMBL" id="GCE13492.1"/>
    </source>
</evidence>
<evidence type="ECO:0000256" key="11">
    <source>
        <dbReference type="ARBA" id="ARBA00023136"/>
    </source>
</evidence>
<keyword evidence="9 12" id="KW-1133">Transmembrane helix</keyword>
<keyword evidence="14" id="KW-1185">Reference proteome</keyword>
<evidence type="ECO:0000256" key="2">
    <source>
        <dbReference type="ARBA" id="ARBA00009819"/>
    </source>
</evidence>
<evidence type="ECO:0000256" key="5">
    <source>
        <dbReference type="ARBA" id="ARBA00022617"/>
    </source>
</evidence>
<evidence type="ECO:0000256" key="1">
    <source>
        <dbReference type="ARBA" id="ARBA00004651"/>
    </source>
</evidence>
<comment type="caution">
    <text evidence="13">The sequence shown here is derived from an EMBL/GenBank/DDBJ whole genome shotgun (WGS) entry which is preliminary data.</text>
</comment>
<evidence type="ECO:0000256" key="3">
    <source>
        <dbReference type="ARBA" id="ARBA00022448"/>
    </source>
</evidence>
<reference evidence="14" key="1">
    <citation type="submission" date="2018-12" db="EMBL/GenBank/DDBJ databases">
        <title>Tengunoibacter tsumagoiensis gen. nov., sp. nov., Dictyobacter kobayashii sp. nov., D. alpinus sp. nov., and D. joshuensis sp. nov. and description of Dictyobacteraceae fam. nov. within the order Ktedonobacterales isolated from Tengu-no-mugimeshi.</title>
        <authorList>
            <person name="Wang C.M."/>
            <person name="Zheng Y."/>
            <person name="Sakai Y."/>
            <person name="Toyoda A."/>
            <person name="Minakuchi Y."/>
            <person name="Abe K."/>
            <person name="Yokota A."/>
            <person name="Yabe S."/>
        </authorList>
    </citation>
    <scope>NUCLEOTIDE SEQUENCE [LARGE SCALE GENOMIC DNA]</scope>
    <source>
        <strain evidence="14">Uno3</strain>
    </source>
</reference>
<dbReference type="Pfam" id="PF01654">
    <property type="entry name" value="Cyt_bd_oxida_I"/>
    <property type="match status" value="1"/>
</dbReference>
<evidence type="ECO:0000256" key="12">
    <source>
        <dbReference type="PIRNR" id="PIRNR006446"/>
    </source>
</evidence>
<organism evidence="13 14">
    <name type="scientific">Tengunoibacter tsumagoiensis</name>
    <dbReference type="NCBI Taxonomy" id="2014871"/>
    <lineage>
        <taxon>Bacteria</taxon>
        <taxon>Bacillati</taxon>
        <taxon>Chloroflexota</taxon>
        <taxon>Ktedonobacteria</taxon>
        <taxon>Ktedonobacterales</taxon>
        <taxon>Dictyobacteraceae</taxon>
        <taxon>Tengunoibacter</taxon>
    </lineage>
</organism>
<feature type="transmembrane region" description="Helical" evidence="12">
    <location>
        <begin position="91"/>
        <end position="115"/>
    </location>
</feature>
<keyword evidence="3 12" id="KW-0813">Transport</keyword>
<feature type="transmembrane region" description="Helical" evidence="12">
    <location>
        <begin position="20"/>
        <end position="41"/>
    </location>
</feature>
<evidence type="ECO:0000256" key="10">
    <source>
        <dbReference type="ARBA" id="ARBA00023004"/>
    </source>
</evidence>
<feature type="transmembrane region" description="Helical" evidence="12">
    <location>
        <begin position="413"/>
        <end position="436"/>
    </location>
</feature>
<keyword evidence="7 12" id="KW-0479">Metal-binding</keyword>
<dbReference type="PANTHER" id="PTHR30365">
    <property type="entry name" value="CYTOCHROME D UBIQUINOL OXIDASE"/>
    <property type="match status" value="1"/>
</dbReference>
<dbReference type="OrthoDB" id="9807042at2"/>
<dbReference type="GO" id="GO:0005886">
    <property type="term" value="C:plasma membrane"/>
    <property type="evidence" value="ECO:0007669"/>
    <property type="project" value="UniProtKB-SubCell"/>
</dbReference>
<name>A0A402A346_9CHLR</name>